<dbReference type="InterPro" id="IPR013747">
    <property type="entry name" value="ACP_syn_III_C"/>
</dbReference>
<dbReference type="InterPro" id="IPR013751">
    <property type="entry name" value="ACP_syn_III_N"/>
</dbReference>
<feature type="domain" description="Beta-ketoacyl-[acyl-carrier-protein] synthase III N-terminal" evidence="4">
    <location>
        <begin position="109"/>
        <end position="188"/>
    </location>
</feature>
<feature type="domain" description="Beta-ketoacyl-[acyl-carrier-protein] synthase III C-terminal" evidence="3">
    <location>
        <begin position="245"/>
        <end position="331"/>
    </location>
</feature>
<organism evidence="6 7">
    <name type="scientific">Bacillus aquiflavi</name>
    <dbReference type="NCBI Taxonomy" id="2672567"/>
    <lineage>
        <taxon>Bacteria</taxon>
        <taxon>Bacillati</taxon>
        <taxon>Bacillota</taxon>
        <taxon>Bacilli</taxon>
        <taxon>Bacillales</taxon>
        <taxon>Bacillaceae</taxon>
        <taxon>Bacillus</taxon>
    </lineage>
</organism>
<dbReference type="GO" id="GO:0004315">
    <property type="term" value="F:3-oxoacyl-[acyl-carrier-protein] synthase activity"/>
    <property type="evidence" value="ECO:0007669"/>
    <property type="project" value="InterPro"/>
</dbReference>
<name>A0A6B3W0W0_9BACI</name>
<comment type="caution">
    <text evidence="6">The sequence shown here is derived from an EMBL/GenBank/DDBJ whole genome shotgun (WGS) entry which is preliminary data.</text>
</comment>
<dbReference type="GO" id="GO:0006633">
    <property type="term" value="P:fatty acid biosynthetic process"/>
    <property type="evidence" value="ECO:0007669"/>
    <property type="project" value="InterPro"/>
</dbReference>
<dbReference type="Pfam" id="PF08545">
    <property type="entry name" value="ACP_syn_III"/>
    <property type="match status" value="1"/>
</dbReference>
<protein>
    <submittedName>
        <fullName evidence="6">Beta-ketoacyl-ACP synthase III</fullName>
    </submittedName>
</protein>
<dbReference type="EMBL" id="JACEIO010000031">
    <property type="protein sequence ID" value="MBA4537979.1"/>
    <property type="molecule type" value="Genomic_DNA"/>
</dbReference>
<evidence type="ECO:0000313" key="8">
    <source>
        <dbReference type="Proteomes" id="UP000570010"/>
    </source>
</evidence>
<evidence type="ECO:0000313" key="5">
    <source>
        <dbReference type="EMBL" id="MBA4537979.1"/>
    </source>
</evidence>
<dbReference type="InterPro" id="IPR016039">
    <property type="entry name" value="Thiolase-like"/>
</dbReference>
<evidence type="ECO:0000256" key="1">
    <source>
        <dbReference type="ARBA" id="ARBA00022679"/>
    </source>
</evidence>
<dbReference type="NCBIfam" id="NF006829">
    <property type="entry name" value="PRK09352.1"/>
    <property type="match status" value="1"/>
</dbReference>
<dbReference type="CDD" id="cd00830">
    <property type="entry name" value="KAS_III"/>
    <property type="match status" value="1"/>
</dbReference>
<dbReference type="Proteomes" id="UP000570010">
    <property type="component" value="Unassembled WGS sequence"/>
</dbReference>
<evidence type="ECO:0000313" key="6">
    <source>
        <dbReference type="EMBL" id="NEY82235.1"/>
    </source>
</evidence>
<dbReference type="AlphaFoldDB" id="A0A6B3W0W0"/>
<sequence>MERSIKVIGTGIYIPKTVVTAEELDKKLSLPSGWTLKKSGVRVRHFITNETASKMGAKAAVQAVENAGIRLEDIDCIISGSGTMEQPIPCNAALIQKELSLEESGIPCFDINTTCLSFVKGFDLASYLIDSGRYKTILIVSSEISSIGLNWKQKESAVLFGDGAAAVVVQKPRKEESSHILTARMETYSVGASHSEIPGGGTKIHPREHAHLSEEHFLFQMNGQAIFRLSSRLLPAFMEKLFAGTNITMNALKAVIPHQASGMALRILQKKLNIPDAVFINNIENYGNTIAASIPIALHEAIEQGRIKRGDLVMLIGTSAGLSIGGVIFEY</sequence>
<keyword evidence="1" id="KW-0808">Transferase</keyword>
<dbReference type="Proteomes" id="UP000472971">
    <property type="component" value="Unassembled WGS sequence"/>
</dbReference>
<proteinExistence type="predicted"/>
<reference evidence="6 7" key="1">
    <citation type="submission" date="2020-02" db="EMBL/GenBank/DDBJ databases">
        <title>Bacillus aquiflavi sp. nov., isolated from yellow water of strong flavor Chinese baijiu in Yibin region of China.</title>
        <authorList>
            <person name="Xie J."/>
        </authorList>
    </citation>
    <scope>NUCLEOTIDE SEQUENCE [LARGE SCALE GENOMIC DNA]</scope>
    <source>
        <strain evidence="6 7">3H-10</strain>
    </source>
</reference>
<keyword evidence="7" id="KW-1185">Reference proteome</keyword>
<evidence type="ECO:0000256" key="2">
    <source>
        <dbReference type="ARBA" id="ARBA00023315"/>
    </source>
</evidence>
<dbReference type="PANTHER" id="PTHR34069">
    <property type="entry name" value="3-OXOACYL-[ACYL-CARRIER-PROTEIN] SYNTHASE 3"/>
    <property type="match status" value="1"/>
</dbReference>
<keyword evidence="2" id="KW-0012">Acyltransferase</keyword>
<evidence type="ECO:0000313" key="7">
    <source>
        <dbReference type="Proteomes" id="UP000472971"/>
    </source>
</evidence>
<accession>A0A6B3W0W0</accession>
<dbReference type="Pfam" id="PF08541">
    <property type="entry name" value="ACP_syn_III_C"/>
    <property type="match status" value="1"/>
</dbReference>
<evidence type="ECO:0000259" key="3">
    <source>
        <dbReference type="Pfam" id="PF08541"/>
    </source>
</evidence>
<dbReference type="GO" id="GO:0044550">
    <property type="term" value="P:secondary metabolite biosynthetic process"/>
    <property type="evidence" value="ECO:0007669"/>
    <property type="project" value="TreeGrafter"/>
</dbReference>
<dbReference type="SUPFAM" id="SSF53901">
    <property type="entry name" value="Thiolase-like"/>
    <property type="match status" value="1"/>
</dbReference>
<dbReference type="RefSeq" id="WP_163242624.1">
    <property type="nucleotide sequence ID" value="NZ_JAAIWN010000029.1"/>
</dbReference>
<dbReference type="PANTHER" id="PTHR34069:SF2">
    <property type="entry name" value="BETA-KETOACYL-[ACYL-CARRIER-PROTEIN] SYNTHASE III"/>
    <property type="match status" value="1"/>
</dbReference>
<dbReference type="NCBIfam" id="NF005541">
    <property type="entry name" value="PRK07204.1"/>
    <property type="match status" value="1"/>
</dbReference>
<gene>
    <name evidence="6" type="ORF">G4D64_12150</name>
    <name evidence="5" type="ORF">H1Z61_12760</name>
</gene>
<dbReference type="Gene3D" id="3.40.47.10">
    <property type="match status" value="2"/>
</dbReference>
<dbReference type="EMBL" id="JAAIWN010000029">
    <property type="protein sequence ID" value="NEY82235.1"/>
    <property type="molecule type" value="Genomic_DNA"/>
</dbReference>
<reference evidence="5 8" key="2">
    <citation type="submission" date="2020-07" db="EMBL/GenBank/DDBJ databases">
        <authorList>
            <person name="Feng H."/>
        </authorList>
    </citation>
    <scope>NUCLEOTIDE SEQUENCE [LARGE SCALE GENOMIC DNA]</scope>
    <source>
        <strain evidence="5">S-12</strain>
        <strain evidence="8">s-12</strain>
    </source>
</reference>
<evidence type="ECO:0000259" key="4">
    <source>
        <dbReference type="Pfam" id="PF08545"/>
    </source>
</evidence>